<organism evidence="5 6">
    <name type="scientific">Meloidogyne javanica</name>
    <name type="common">Root-knot nematode worm</name>
    <dbReference type="NCBI Taxonomy" id="6303"/>
    <lineage>
        <taxon>Eukaryota</taxon>
        <taxon>Metazoa</taxon>
        <taxon>Ecdysozoa</taxon>
        <taxon>Nematoda</taxon>
        <taxon>Chromadorea</taxon>
        <taxon>Rhabditida</taxon>
        <taxon>Tylenchina</taxon>
        <taxon>Tylenchomorpha</taxon>
        <taxon>Tylenchoidea</taxon>
        <taxon>Meloidogynidae</taxon>
        <taxon>Meloidogyninae</taxon>
        <taxon>Meloidogyne</taxon>
        <taxon>Meloidogyne incognita group</taxon>
    </lineage>
</organism>
<dbReference type="InterPro" id="IPR036398">
    <property type="entry name" value="CA_dom_sf"/>
</dbReference>
<feature type="transmembrane region" description="Helical" evidence="3">
    <location>
        <begin position="21"/>
        <end position="42"/>
    </location>
</feature>
<dbReference type="SMART" id="SM01057">
    <property type="entry name" value="Carb_anhydrase"/>
    <property type="match status" value="1"/>
</dbReference>
<dbReference type="PANTHER" id="PTHR18952:SF176">
    <property type="entry name" value="CARBONIC ANHYDRASE"/>
    <property type="match status" value="1"/>
</dbReference>
<dbReference type="WBParaSite" id="scaffold28753_cov188.g20696">
    <property type="protein sequence ID" value="scaffold28753_cov188.g20696"/>
    <property type="gene ID" value="scaffold28753_cov188.g20696"/>
</dbReference>
<dbReference type="GO" id="GO:0005737">
    <property type="term" value="C:cytoplasm"/>
    <property type="evidence" value="ECO:0007669"/>
    <property type="project" value="TreeGrafter"/>
</dbReference>
<keyword evidence="3" id="KW-0812">Transmembrane</keyword>
<comment type="similarity">
    <text evidence="1">Belongs to the alpha-carbonic anhydrase family.</text>
</comment>
<dbReference type="SUPFAM" id="SSF51069">
    <property type="entry name" value="Carbonic anhydrase"/>
    <property type="match status" value="1"/>
</dbReference>
<dbReference type="Gene3D" id="3.10.200.10">
    <property type="entry name" value="Alpha carbonic anhydrase"/>
    <property type="match status" value="1"/>
</dbReference>
<dbReference type="PROSITE" id="PS51144">
    <property type="entry name" value="ALPHA_CA_2"/>
    <property type="match status" value="1"/>
</dbReference>
<keyword evidence="3" id="KW-0472">Membrane</keyword>
<evidence type="ECO:0000313" key="5">
    <source>
        <dbReference type="Proteomes" id="UP000887561"/>
    </source>
</evidence>
<keyword evidence="5" id="KW-1185">Reference proteome</keyword>
<dbReference type="PANTHER" id="PTHR18952">
    <property type="entry name" value="CARBONIC ANHYDRASE"/>
    <property type="match status" value="1"/>
</dbReference>
<name>A0A915M707_MELJA</name>
<evidence type="ECO:0000259" key="4">
    <source>
        <dbReference type="PROSITE" id="PS51144"/>
    </source>
</evidence>
<evidence type="ECO:0000256" key="1">
    <source>
        <dbReference type="ARBA" id="ARBA00010718"/>
    </source>
</evidence>
<reference evidence="6" key="1">
    <citation type="submission" date="2022-11" db="UniProtKB">
        <authorList>
            <consortium name="WormBaseParasite"/>
        </authorList>
    </citation>
    <scope>IDENTIFICATION</scope>
</reference>
<protein>
    <submittedName>
        <fullName evidence="6">Alpha-carbonic anhydrase domain-containing protein</fullName>
    </submittedName>
</protein>
<dbReference type="InterPro" id="IPR001148">
    <property type="entry name" value="CA_dom"/>
</dbReference>
<dbReference type="AlphaFoldDB" id="A0A915M707"/>
<accession>A0A915M707</accession>
<evidence type="ECO:0000313" key="6">
    <source>
        <dbReference type="WBParaSite" id="scaffold28753_cov188.g20696"/>
    </source>
</evidence>
<dbReference type="Pfam" id="PF00194">
    <property type="entry name" value="Carb_anhydrase"/>
    <property type="match status" value="1"/>
</dbReference>
<dbReference type="GO" id="GO:0008270">
    <property type="term" value="F:zinc ion binding"/>
    <property type="evidence" value="ECO:0007669"/>
    <property type="project" value="InterPro"/>
</dbReference>
<evidence type="ECO:0000256" key="2">
    <source>
        <dbReference type="SAM" id="MobiDB-lite"/>
    </source>
</evidence>
<feature type="region of interest" description="Disordered" evidence="2">
    <location>
        <begin position="51"/>
        <end position="72"/>
    </location>
</feature>
<sequence>MTSIVQYTKAFVAEYVAGAQLNYISFLIALCGLCILFLYYIISSENESKKQHIDHRMEQSAQRMDRRMEQNDQRMDRRMDQKFFQMEQNILSVIRGNVPGNGGNNFVQVNNLSIFEKISNDSLVKYSSIQFYPFSKSPIDIRHGYAAYDGILPNTKLRFNYGNFSTWLLNVYGSGLSVIWPNWSPINFPYLLYNDKKLRLEKLTVHFGTDSTNGSLHKVNGEGYAGELNFLHRNAVFNDFSDALRSPDLQGTLFIAVFLEESDQDNELLRPIIDVLSQVTYADTECLLFQTFDASRLLPLQNKDFWIYFGSEPVDPFHMIMKLITKLFRRSITISLNHQKKLHYPAVPDLKQLREKEEQKIDGEFVSVECKPTELLKQLMKDDQTLQSRVERIQKEFKIYEYFSSCVPTSFRDKHWLYLLKTNDIYERVRYFYFMGLTEQRDANDKQKEEAKRAAKSEKFMENLEKFERGEMVYGAPGYTFLFYKRSVTEFYFWNAMQLAMQEQMPRLLFDCQFLPNMQTKEYGRVLRSAGHAFFTNLESRMALPASFINVNESDPNTKNLISKHIVPSGTSDYH</sequence>
<dbReference type="Proteomes" id="UP000887561">
    <property type="component" value="Unplaced"/>
</dbReference>
<evidence type="ECO:0000256" key="3">
    <source>
        <dbReference type="SAM" id="Phobius"/>
    </source>
</evidence>
<feature type="domain" description="Alpha-carbonic anhydrase" evidence="4">
    <location>
        <begin position="113"/>
        <end position="370"/>
    </location>
</feature>
<keyword evidence="3" id="KW-1133">Transmembrane helix</keyword>
<proteinExistence type="inferred from homology"/>
<dbReference type="GO" id="GO:0004089">
    <property type="term" value="F:carbonate dehydratase activity"/>
    <property type="evidence" value="ECO:0007669"/>
    <property type="project" value="InterPro"/>
</dbReference>
<dbReference type="InterPro" id="IPR023561">
    <property type="entry name" value="Carbonic_anhydrase_a-class"/>
</dbReference>